<dbReference type="CDD" id="cd01335">
    <property type="entry name" value="Radical_SAM"/>
    <property type="match status" value="1"/>
</dbReference>
<dbReference type="InterPro" id="IPR040086">
    <property type="entry name" value="MJ0683-like"/>
</dbReference>
<gene>
    <name evidence="6" type="ORF">CSC3H3_07980</name>
</gene>
<feature type="region of interest" description="Disordered" evidence="4">
    <location>
        <begin position="62"/>
        <end position="92"/>
    </location>
</feature>
<dbReference type="EMBL" id="CP024199">
    <property type="protein sequence ID" value="AUG52660.1"/>
    <property type="molecule type" value="Genomic_DNA"/>
</dbReference>
<feature type="compositionally biased region" description="Low complexity" evidence="4">
    <location>
        <begin position="67"/>
        <end position="78"/>
    </location>
</feature>
<dbReference type="PANTHER" id="PTHR43432:SF3">
    <property type="entry name" value="SLR0285 PROTEIN"/>
    <property type="match status" value="1"/>
</dbReference>
<evidence type="ECO:0000256" key="2">
    <source>
        <dbReference type="ARBA" id="ARBA00023004"/>
    </source>
</evidence>
<dbReference type="PANTHER" id="PTHR43432">
    <property type="entry name" value="SLR0285 PROTEIN"/>
    <property type="match status" value="1"/>
</dbReference>
<reference evidence="6 7" key="1">
    <citation type="submission" date="2017-10" db="EMBL/GenBank/DDBJ databases">
        <title>Biodiversity and function of Thalassospira species in the particle-attached aromatic-hydrocarbon-degrading consortia from the surface seawater of the China South Sea.</title>
        <authorList>
            <person name="Dong C."/>
            <person name="Liu R."/>
            <person name="Shao Z."/>
        </authorList>
    </citation>
    <scope>NUCLEOTIDE SEQUENCE [LARGE SCALE GENOMIC DNA]</scope>
    <source>
        <strain evidence="6 7">CSC3H3</strain>
    </source>
</reference>
<dbReference type="InterPro" id="IPR058240">
    <property type="entry name" value="rSAM_sf"/>
</dbReference>
<dbReference type="NCBIfam" id="NF033668">
    <property type="entry name" value="rSAM_PA0069"/>
    <property type="match status" value="1"/>
</dbReference>
<evidence type="ECO:0000313" key="7">
    <source>
        <dbReference type="Proteomes" id="UP000233458"/>
    </source>
</evidence>
<feature type="domain" description="Radical SAM core" evidence="5">
    <location>
        <begin position="114"/>
        <end position="351"/>
    </location>
</feature>
<feature type="region of interest" description="Disordered" evidence="4">
    <location>
        <begin position="1"/>
        <end position="42"/>
    </location>
</feature>
<dbReference type="InterPro" id="IPR007197">
    <property type="entry name" value="rSAM"/>
</dbReference>
<dbReference type="Proteomes" id="UP000233458">
    <property type="component" value="Chromosome"/>
</dbReference>
<proteinExistence type="predicted"/>
<evidence type="ECO:0000256" key="4">
    <source>
        <dbReference type="SAM" id="MobiDB-lite"/>
    </source>
</evidence>
<organism evidence="6 7">
    <name type="scientific">Thalassospira marina</name>
    <dbReference type="NCBI Taxonomy" id="2048283"/>
    <lineage>
        <taxon>Bacteria</taxon>
        <taxon>Pseudomonadati</taxon>
        <taxon>Pseudomonadota</taxon>
        <taxon>Alphaproteobacteria</taxon>
        <taxon>Rhodospirillales</taxon>
        <taxon>Thalassospiraceae</taxon>
        <taxon>Thalassospira</taxon>
    </lineage>
</organism>
<dbReference type="SMART" id="SM00729">
    <property type="entry name" value="Elp3"/>
    <property type="match status" value="1"/>
</dbReference>
<dbReference type="SUPFAM" id="SSF102114">
    <property type="entry name" value="Radical SAM enzymes"/>
    <property type="match status" value="1"/>
</dbReference>
<sequence length="408" mass="45011">MRRMRTMPSPLANPKSPRTANAATAQDESLLPARAQKGRGAVSNANGRFEKFSHHAWDDGWLVQPENNNAQNATNARNPDNDGGGDDYGFDAPRLKTTLGIDGARSVITRNQSPDVPFDRSINPYRGCEHGCIYCFARPTHAYLGLSPGLDFETKLFWKPDAPALLRKQLAAKAYMPAPIVIGTATDPYQPVERDKKLTRKLIEVLADCRHPFSIITKSALVCRDIDLIAPMARQNRASVAVSVTSLDHRLSNLLEPRASAPHRRLDAIRKLADAGIPVTALCAPVIPGLNDSEIENLVAACKQAGAQSVGHIVLRLPLEIADLFDEWLQNHYPDRRDKVMSLVRQMRDGKIYDASFGNRMRGTGPIADLIAKRFDLARRKHNLTGRTINLDSSGFMRPGVDGQLSLF</sequence>
<name>A0ABM6Q824_9PROT</name>
<evidence type="ECO:0000259" key="5">
    <source>
        <dbReference type="PROSITE" id="PS51918"/>
    </source>
</evidence>
<feature type="compositionally biased region" description="Polar residues" evidence="4">
    <location>
        <begin position="16"/>
        <end position="27"/>
    </location>
</feature>
<keyword evidence="2" id="KW-0408">Iron</keyword>
<keyword evidence="1" id="KW-0479">Metal-binding</keyword>
<dbReference type="PROSITE" id="PS51918">
    <property type="entry name" value="RADICAL_SAM"/>
    <property type="match status" value="1"/>
</dbReference>
<keyword evidence="3" id="KW-0411">Iron-sulfur</keyword>
<dbReference type="SFLD" id="SFLDS00029">
    <property type="entry name" value="Radical_SAM"/>
    <property type="match status" value="1"/>
</dbReference>
<dbReference type="SFLD" id="SFLDG01084">
    <property type="entry name" value="Uncharacterised_Radical_SAM_Su"/>
    <property type="match status" value="1"/>
</dbReference>
<dbReference type="InterPro" id="IPR006638">
    <property type="entry name" value="Elp3/MiaA/NifB-like_rSAM"/>
</dbReference>
<dbReference type="Gene3D" id="3.80.30.30">
    <property type="match status" value="1"/>
</dbReference>
<dbReference type="Pfam" id="PF04055">
    <property type="entry name" value="Radical_SAM"/>
    <property type="match status" value="1"/>
</dbReference>
<protein>
    <submittedName>
        <fullName evidence="6">Radical SAM protein</fullName>
    </submittedName>
</protein>
<keyword evidence="7" id="KW-1185">Reference proteome</keyword>
<accession>A0ABM6Q824</accession>
<evidence type="ECO:0000256" key="1">
    <source>
        <dbReference type="ARBA" id="ARBA00022723"/>
    </source>
</evidence>
<evidence type="ECO:0000313" key="6">
    <source>
        <dbReference type="EMBL" id="AUG52660.1"/>
    </source>
</evidence>
<evidence type="ECO:0000256" key="3">
    <source>
        <dbReference type="ARBA" id="ARBA00023014"/>
    </source>
</evidence>